<dbReference type="Gene3D" id="3.90.550.10">
    <property type="entry name" value="Spore Coat Polysaccharide Biosynthesis Protein SpsA, Chain A"/>
    <property type="match status" value="1"/>
</dbReference>
<reference evidence="3 4" key="1">
    <citation type="submission" date="2017-09" db="EMBL/GenBank/DDBJ databases">
        <title>Complete genome sequence of Verrucomicrobial strain HZ-65, isolated from freshwater.</title>
        <authorList>
            <person name="Choi A."/>
        </authorList>
    </citation>
    <scope>NUCLEOTIDE SEQUENCE [LARGE SCALE GENOMIC DNA]</scope>
    <source>
        <strain evidence="3 4">HZ-65</strain>
    </source>
</reference>
<dbReference type="InterPro" id="IPR001173">
    <property type="entry name" value="Glyco_trans_2-like"/>
</dbReference>
<accession>A0A290QBZ8</accession>
<dbReference type="EMBL" id="CP023344">
    <property type="protein sequence ID" value="ATC64720.1"/>
    <property type="molecule type" value="Genomic_DNA"/>
</dbReference>
<proteinExistence type="predicted"/>
<protein>
    <recommendedName>
        <fullName evidence="1 2">Glycosyltransferase 2-like domain-containing protein</fullName>
    </recommendedName>
</protein>
<dbReference type="Pfam" id="PF00535">
    <property type="entry name" value="Glycos_transf_2"/>
    <property type="match status" value="1"/>
</dbReference>
<feature type="domain" description="Glycosyltransferase 2-like" evidence="1">
    <location>
        <begin position="53"/>
        <end position="164"/>
    </location>
</feature>
<feature type="domain" description="Glycosyltransferase 2-like" evidence="2">
    <location>
        <begin position="209"/>
        <end position="276"/>
    </location>
</feature>
<dbReference type="Proteomes" id="UP000217265">
    <property type="component" value="Chromosome"/>
</dbReference>
<name>A0A290QBZ8_9BACT</name>
<sequence length="362" mass="39365">MQLRPVPEKTLIFKAGPWSTPPRVIARGSDPPPNIRVDSRPFAVQNSARVRVSFLIPLYNCLPLTQAMLDSLQATLPVGLDHEIILIDDGSADGTRDWLRTLSSDATLPNLRVLINDRNLGYAATNNRAASIATGDLLVLLNNDLVLTSRWLEPMLAAHAALGPRAGIVGNVQLSIRTGEIDHTGIVINAKAKPVHDRELPPFAPALKPVPAVTGACLLIARELWLRLGGFDTAFINGGEDVDLCLRAARLGLTTAVAQRSIIHHHVSSSPGRKLRDEQNSHLLASRWRPEFARLSHRAVCRDYLARELTAATVATSPLDVLQAGLHAAGLTSRPPVVALRRMADALDNEFSRWDKILPARG</sequence>
<evidence type="ECO:0000259" key="2">
    <source>
        <dbReference type="Pfam" id="PF13632"/>
    </source>
</evidence>
<dbReference type="SUPFAM" id="SSF53448">
    <property type="entry name" value="Nucleotide-diphospho-sugar transferases"/>
    <property type="match status" value="1"/>
</dbReference>
<evidence type="ECO:0000259" key="1">
    <source>
        <dbReference type="Pfam" id="PF00535"/>
    </source>
</evidence>
<organism evidence="3 4">
    <name type="scientific">Nibricoccus aquaticus</name>
    <dbReference type="NCBI Taxonomy" id="2576891"/>
    <lineage>
        <taxon>Bacteria</taxon>
        <taxon>Pseudomonadati</taxon>
        <taxon>Verrucomicrobiota</taxon>
        <taxon>Opitutia</taxon>
        <taxon>Opitutales</taxon>
        <taxon>Opitutaceae</taxon>
        <taxon>Nibricoccus</taxon>
    </lineage>
</organism>
<evidence type="ECO:0000313" key="4">
    <source>
        <dbReference type="Proteomes" id="UP000217265"/>
    </source>
</evidence>
<dbReference type="KEGG" id="vbh:CMV30_12540"/>
<keyword evidence="4" id="KW-1185">Reference proteome</keyword>
<dbReference type="AlphaFoldDB" id="A0A290QBZ8"/>
<dbReference type="PANTHER" id="PTHR43179:SF7">
    <property type="entry name" value="RHAMNOSYLTRANSFERASE WBBL"/>
    <property type="match status" value="1"/>
</dbReference>
<evidence type="ECO:0000313" key="3">
    <source>
        <dbReference type="EMBL" id="ATC64720.1"/>
    </source>
</evidence>
<dbReference type="Pfam" id="PF13632">
    <property type="entry name" value="Glyco_trans_2_3"/>
    <property type="match status" value="1"/>
</dbReference>
<gene>
    <name evidence="3" type="ORF">CMV30_12540</name>
</gene>
<dbReference type="PANTHER" id="PTHR43179">
    <property type="entry name" value="RHAMNOSYLTRANSFERASE WBBL"/>
    <property type="match status" value="1"/>
</dbReference>
<dbReference type="OrthoDB" id="9179784at2"/>
<dbReference type="InterPro" id="IPR029044">
    <property type="entry name" value="Nucleotide-diphossugar_trans"/>
</dbReference>